<dbReference type="CDD" id="cd02022">
    <property type="entry name" value="DPCK"/>
    <property type="match status" value="1"/>
</dbReference>
<sequence length="188" mass="22188">MILFGVGGLIGSGKSTLSKYLKERYNAYLINADLISKKVIYEPKVIEFLNKYIPNFYINGIIDRKKVGDVIFNDYNLNEKFIKIIWPLITEEIKKIIEKVSNEYDYVIVEAAIISGIQLNYNKTIFIERDESKRVLNVHKRDKRNVEQIKKISDYQKRKLENKHFDYIIKNNGNLKDLYKKIDAIFIN</sequence>
<proteinExistence type="inferred from homology"/>
<dbReference type="GO" id="GO:0005737">
    <property type="term" value="C:cytoplasm"/>
    <property type="evidence" value="ECO:0007669"/>
    <property type="project" value="UniProtKB-SubCell"/>
</dbReference>
<dbReference type="Proteomes" id="UP000094378">
    <property type="component" value="Chromosome"/>
</dbReference>
<dbReference type="AlphaFoldDB" id="A0A1B3SKQ7"/>
<dbReference type="Gene3D" id="3.40.50.300">
    <property type="entry name" value="P-loop containing nucleotide triphosphate hydrolases"/>
    <property type="match status" value="1"/>
</dbReference>
<comment type="function">
    <text evidence="3">Catalyzes the phosphorylation of the 3'-hydroxyl group of dephosphocoenzyme A to form coenzyme A.</text>
</comment>
<comment type="pathway">
    <text evidence="3">Cofactor biosynthesis; coenzyme A biosynthesis; CoA from (R)-pantothenate: step 5/5.</text>
</comment>
<evidence type="ECO:0000256" key="2">
    <source>
        <dbReference type="ARBA" id="ARBA00022840"/>
    </source>
</evidence>
<dbReference type="InterPro" id="IPR027417">
    <property type="entry name" value="P-loop_NTPase"/>
</dbReference>
<dbReference type="SUPFAM" id="SSF52540">
    <property type="entry name" value="P-loop containing nucleoside triphosphate hydrolases"/>
    <property type="match status" value="1"/>
</dbReference>
<keyword evidence="3" id="KW-0173">Coenzyme A biosynthesis</keyword>
<dbReference type="PANTHER" id="PTHR10695:SF46">
    <property type="entry name" value="BIFUNCTIONAL COENZYME A SYNTHASE-RELATED"/>
    <property type="match status" value="1"/>
</dbReference>
<protein>
    <recommendedName>
        <fullName evidence="3 4">Dephospho-CoA kinase</fullName>
        <ecNumber evidence="3 4">2.7.1.24</ecNumber>
    </recommendedName>
    <alternativeName>
        <fullName evidence="3">Dephosphocoenzyme A kinase</fullName>
    </alternativeName>
</protein>
<dbReference type="RefSeq" id="WP_069116509.1">
    <property type="nucleotide sequence ID" value="NZ_CP017015.1"/>
</dbReference>
<comment type="similarity">
    <text evidence="3">Belongs to the CoaE family.</text>
</comment>
<dbReference type="UniPathway" id="UPA00241">
    <property type="reaction ID" value="UER00356"/>
</dbReference>
<dbReference type="GO" id="GO:0015937">
    <property type="term" value="P:coenzyme A biosynthetic process"/>
    <property type="evidence" value="ECO:0007669"/>
    <property type="project" value="UniProtKB-UniRule"/>
</dbReference>
<keyword evidence="3 5" id="KW-0418">Kinase</keyword>
<keyword evidence="1 3" id="KW-0547">Nucleotide-binding</keyword>
<evidence type="ECO:0000256" key="4">
    <source>
        <dbReference type="NCBIfam" id="TIGR00152"/>
    </source>
</evidence>
<accession>A0A1B3SKQ7</accession>
<dbReference type="GO" id="GO:0004140">
    <property type="term" value="F:dephospho-CoA kinase activity"/>
    <property type="evidence" value="ECO:0007669"/>
    <property type="project" value="UniProtKB-UniRule"/>
</dbReference>
<keyword evidence="2 3" id="KW-0067">ATP-binding</keyword>
<dbReference type="NCBIfam" id="TIGR00152">
    <property type="entry name" value="dephospho-CoA kinase"/>
    <property type="match status" value="1"/>
</dbReference>
<feature type="binding site" evidence="3">
    <location>
        <begin position="11"/>
        <end position="16"/>
    </location>
    <ligand>
        <name>ATP</name>
        <dbReference type="ChEBI" id="CHEBI:30616"/>
    </ligand>
</feature>
<keyword evidence="3" id="KW-0963">Cytoplasm</keyword>
<evidence type="ECO:0000256" key="1">
    <source>
        <dbReference type="ARBA" id="ARBA00022741"/>
    </source>
</evidence>
<evidence type="ECO:0000313" key="6">
    <source>
        <dbReference type="Proteomes" id="UP000094378"/>
    </source>
</evidence>
<gene>
    <name evidence="3 5" type="primary">coaE</name>
    <name evidence="5" type="ORF">SHELI_v1c05600</name>
</gene>
<dbReference type="PROSITE" id="PS51219">
    <property type="entry name" value="DPCK"/>
    <property type="match status" value="1"/>
</dbReference>
<name>A0A1B3SKQ7_9MOLU</name>
<organism evidence="5 6">
    <name type="scientific">Spiroplasma helicoides</name>
    <dbReference type="NCBI Taxonomy" id="216938"/>
    <lineage>
        <taxon>Bacteria</taxon>
        <taxon>Bacillati</taxon>
        <taxon>Mycoplasmatota</taxon>
        <taxon>Mollicutes</taxon>
        <taxon>Entomoplasmatales</taxon>
        <taxon>Spiroplasmataceae</taxon>
        <taxon>Spiroplasma</taxon>
    </lineage>
</organism>
<keyword evidence="3" id="KW-0808">Transferase</keyword>
<evidence type="ECO:0000313" key="5">
    <source>
        <dbReference type="EMBL" id="AOG60511.1"/>
    </source>
</evidence>
<reference evidence="5 6" key="1">
    <citation type="submission" date="2016-08" db="EMBL/GenBank/DDBJ databases">
        <title>Complete genome sequence of Spiroplasma helicoides TABS-2 (DSM 22551).</title>
        <authorList>
            <person name="Shen W.-Y."/>
            <person name="Lo W.-S."/>
            <person name="Lai Y.-C."/>
            <person name="Kuo C.-H."/>
        </authorList>
    </citation>
    <scope>NUCLEOTIDE SEQUENCE [LARGE SCALE GENOMIC DNA]</scope>
    <source>
        <strain evidence="5 6">TABS-2</strain>
    </source>
</reference>
<dbReference type="EMBL" id="CP017015">
    <property type="protein sequence ID" value="AOG60511.1"/>
    <property type="molecule type" value="Genomic_DNA"/>
</dbReference>
<dbReference type="EC" id="2.7.1.24" evidence="3 4"/>
<dbReference type="OrthoDB" id="9812943at2"/>
<dbReference type="HAMAP" id="MF_00376">
    <property type="entry name" value="Dephospho_CoA_kinase"/>
    <property type="match status" value="1"/>
</dbReference>
<dbReference type="STRING" id="216938.SHELI_v1c05600"/>
<dbReference type="KEGG" id="shj:SHELI_v1c05600"/>
<keyword evidence="6" id="KW-1185">Reference proteome</keyword>
<dbReference type="PANTHER" id="PTHR10695">
    <property type="entry name" value="DEPHOSPHO-COA KINASE-RELATED"/>
    <property type="match status" value="1"/>
</dbReference>
<comment type="subcellular location">
    <subcellularLocation>
        <location evidence="3">Cytoplasm</location>
    </subcellularLocation>
</comment>
<evidence type="ECO:0000256" key="3">
    <source>
        <dbReference type="HAMAP-Rule" id="MF_00376"/>
    </source>
</evidence>
<dbReference type="GO" id="GO:0005524">
    <property type="term" value="F:ATP binding"/>
    <property type="evidence" value="ECO:0007669"/>
    <property type="project" value="UniProtKB-UniRule"/>
</dbReference>
<dbReference type="Pfam" id="PF01121">
    <property type="entry name" value="CoaE"/>
    <property type="match status" value="1"/>
</dbReference>
<dbReference type="InterPro" id="IPR001977">
    <property type="entry name" value="Depp_CoAkinase"/>
</dbReference>
<comment type="catalytic activity">
    <reaction evidence="3">
        <text>3'-dephospho-CoA + ATP = ADP + CoA + H(+)</text>
        <dbReference type="Rhea" id="RHEA:18245"/>
        <dbReference type="ChEBI" id="CHEBI:15378"/>
        <dbReference type="ChEBI" id="CHEBI:30616"/>
        <dbReference type="ChEBI" id="CHEBI:57287"/>
        <dbReference type="ChEBI" id="CHEBI:57328"/>
        <dbReference type="ChEBI" id="CHEBI:456216"/>
        <dbReference type="EC" id="2.7.1.24"/>
    </reaction>
</comment>